<keyword evidence="9 11" id="KW-0472">Membrane</keyword>
<keyword evidence="17" id="KW-1185">Reference proteome</keyword>
<evidence type="ECO:0000259" key="15">
    <source>
        <dbReference type="Pfam" id="PF07715"/>
    </source>
</evidence>
<protein>
    <submittedName>
        <fullName evidence="16">TonB-dependent receptor</fullName>
    </submittedName>
</protein>
<keyword evidence="3 11" id="KW-1134">Transmembrane beta strand</keyword>
<evidence type="ECO:0000313" key="17">
    <source>
        <dbReference type="Proteomes" id="UP001162881"/>
    </source>
</evidence>
<evidence type="ECO:0000256" key="7">
    <source>
        <dbReference type="ARBA" id="ARBA00023065"/>
    </source>
</evidence>
<dbReference type="PROSITE" id="PS52016">
    <property type="entry name" value="TONB_DEPENDENT_REC_3"/>
    <property type="match status" value="1"/>
</dbReference>
<dbReference type="InterPro" id="IPR000531">
    <property type="entry name" value="Beta-barrel_TonB"/>
</dbReference>
<comment type="caution">
    <text evidence="16">The sequence shown here is derived from an EMBL/GenBank/DDBJ whole genome shotgun (WGS) entry which is preliminary data.</text>
</comment>
<dbReference type="RefSeq" id="WP_244017825.1">
    <property type="nucleotide sequence ID" value="NZ_JALHLF010000012.1"/>
</dbReference>
<dbReference type="Gene3D" id="2.40.170.20">
    <property type="entry name" value="TonB-dependent receptor, beta-barrel domain"/>
    <property type="match status" value="1"/>
</dbReference>
<evidence type="ECO:0000256" key="4">
    <source>
        <dbReference type="ARBA" id="ARBA00022496"/>
    </source>
</evidence>
<keyword evidence="8 12" id="KW-0798">TonB box</keyword>
<evidence type="ECO:0000256" key="2">
    <source>
        <dbReference type="ARBA" id="ARBA00022448"/>
    </source>
</evidence>
<keyword evidence="6" id="KW-0408">Iron</keyword>
<dbReference type="Gene3D" id="2.170.130.10">
    <property type="entry name" value="TonB-dependent receptor, plug domain"/>
    <property type="match status" value="1"/>
</dbReference>
<dbReference type="Proteomes" id="UP001162881">
    <property type="component" value="Unassembled WGS sequence"/>
</dbReference>
<evidence type="ECO:0000256" key="6">
    <source>
        <dbReference type="ARBA" id="ARBA00023004"/>
    </source>
</evidence>
<keyword evidence="13" id="KW-0732">Signal</keyword>
<dbReference type="EMBL" id="JALHLF010000012">
    <property type="protein sequence ID" value="MCJ2182172.1"/>
    <property type="molecule type" value="Genomic_DNA"/>
</dbReference>
<evidence type="ECO:0000256" key="11">
    <source>
        <dbReference type="PROSITE-ProRule" id="PRU01360"/>
    </source>
</evidence>
<dbReference type="PANTHER" id="PTHR32552">
    <property type="entry name" value="FERRICHROME IRON RECEPTOR-RELATED"/>
    <property type="match status" value="1"/>
</dbReference>
<evidence type="ECO:0000256" key="3">
    <source>
        <dbReference type="ARBA" id="ARBA00022452"/>
    </source>
</evidence>
<comment type="similarity">
    <text evidence="11 12">Belongs to the TonB-dependent receptor family.</text>
</comment>
<feature type="domain" description="TonB-dependent receptor plug" evidence="15">
    <location>
        <begin position="58"/>
        <end position="172"/>
    </location>
</feature>
<dbReference type="PANTHER" id="PTHR32552:SF81">
    <property type="entry name" value="TONB-DEPENDENT OUTER MEMBRANE RECEPTOR"/>
    <property type="match status" value="1"/>
</dbReference>
<dbReference type="SUPFAM" id="SSF56935">
    <property type="entry name" value="Porins"/>
    <property type="match status" value="1"/>
</dbReference>
<reference evidence="16" key="1">
    <citation type="submission" date="2022-03" db="EMBL/GenBank/DDBJ databases">
        <title>Identification of a novel bacterium isolated from mangrove sediments.</title>
        <authorList>
            <person name="Pan X."/>
        </authorList>
    </citation>
    <scope>NUCLEOTIDE SEQUENCE</scope>
    <source>
        <strain evidence="16">B1949</strain>
    </source>
</reference>
<evidence type="ECO:0000256" key="8">
    <source>
        <dbReference type="ARBA" id="ARBA00023077"/>
    </source>
</evidence>
<evidence type="ECO:0000256" key="12">
    <source>
        <dbReference type="RuleBase" id="RU003357"/>
    </source>
</evidence>
<evidence type="ECO:0000313" key="16">
    <source>
        <dbReference type="EMBL" id="MCJ2182172.1"/>
    </source>
</evidence>
<keyword evidence="4" id="KW-0410">Iron transport</keyword>
<dbReference type="InterPro" id="IPR039426">
    <property type="entry name" value="TonB-dep_rcpt-like"/>
</dbReference>
<evidence type="ECO:0000256" key="10">
    <source>
        <dbReference type="ARBA" id="ARBA00023237"/>
    </source>
</evidence>
<feature type="chain" id="PRO_5046152847" evidence="13">
    <location>
        <begin position="24"/>
        <end position="889"/>
    </location>
</feature>
<name>A0ABT0BAT0_9SPHN</name>
<comment type="subcellular location">
    <subcellularLocation>
        <location evidence="1 11">Cell outer membrane</location>
        <topology evidence="1 11">Multi-pass membrane protein</topology>
    </subcellularLocation>
</comment>
<keyword evidence="16" id="KW-0675">Receptor</keyword>
<keyword evidence="7" id="KW-0406">Ion transport</keyword>
<keyword evidence="10 11" id="KW-0998">Cell outer membrane</keyword>
<accession>A0ABT0BAT0</accession>
<evidence type="ECO:0000256" key="13">
    <source>
        <dbReference type="SAM" id="SignalP"/>
    </source>
</evidence>
<sequence>MLKPCSGASIGALAIAIVSPAMAQQGPAQTQPQSQAQAQRQGGVSEIVVTATRRTENLQDVPVSVNALDSRELERLNVNTFDDYLKQLPNVTAGGGGPGQNTIYIRGLASTTPNLTVAGVSGLAPNVSMYLDEQPLAQPGRNLDVYAADLQRIEVLSGPQGTLFGASSQAGVVRMITNKPDLAGFDASAKAGAAFTRKGDPSYNGEFMINLPVTSNFGLRAVVYVDDQGGYIDNVHGSVTAQDSARFRSAGTVRQNGTVVSTERAGFQAGQDLSGVNFMAADNQALVQDDFNGTTYKGFRLSALWEVTPDWTINLSHTRQNVDSDGVFYADPELGLEDPSIQRYSPDRLEDDFSNTAWTVEGRLGMLDLVYNGAYTDRVTDQTVDYTDYLYVGQYLPYYICDGSVSYPGSAAPSGTCQAPNLYVKSHSRTKEITQELRVSTPSENRLRATGGAFWSKTVLKERNDFMYPGSQYVDLWGQTGFPANGNFPNAWSSTDEAMPAGGIFRNDVKRTDEQFGLYGQVDYDVVPDLLSASFGMRYYDVSVDLTGTANSSFCNAGGTDVNAFGTNLSDLYDGDGEYTFVGTCGDALGTTFTKGQSVEDIMAAGLTQAQATQVFNALSAPDKARDKGVIFKGTVSLTPADGVMFYATYSEGFRPGLLNRPGGATSSSGYTVPFTLQSDTVKNYEIGWKTELFERQLRFNASAFYLDIQNLQTTIFDPSITNLTFSDNAADARSYGIEGDFAFAPYAVPGLTLAGAFSFLNSKVTKVLTPTDTVEKGSSLAYAPPFQGNLRARYEWDLTDGIVAHVMPQVTHSAHKYTDIVTINRLRLEGYTTVSLAAGIEKDDWNLEIYGENLTDKRAQVSGNFYFDRARVVINRPLTVGVRMGWHY</sequence>
<dbReference type="InterPro" id="IPR037066">
    <property type="entry name" value="Plug_dom_sf"/>
</dbReference>
<proteinExistence type="inferred from homology"/>
<evidence type="ECO:0000256" key="5">
    <source>
        <dbReference type="ARBA" id="ARBA00022692"/>
    </source>
</evidence>
<keyword evidence="2 11" id="KW-0813">Transport</keyword>
<dbReference type="Pfam" id="PF00593">
    <property type="entry name" value="TonB_dep_Rec_b-barrel"/>
    <property type="match status" value="1"/>
</dbReference>
<evidence type="ECO:0000256" key="9">
    <source>
        <dbReference type="ARBA" id="ARBA00023136"/>
    </source>
</evidence>
<organism evidence="16 17">
    <name type="scientific">Novosphingobium organovorum</name>
    <dbReference type="NCBI Taxonomy" id="2930092"/>
    <lineage>
        <taxon>Bacteria</taxon>
        <taxon>Pseudomonadati</taxon>
        <taxon>Pseudomonadota</taxon>
        <taxon>Alphaproteobacteria</taxon>
        <taxon>Sphingomonadales</taxon>
        <taxon>Sphingomonadaceae</taxon>
        <taxon>Novosphingobium</taxon>
    </lineage>
</organism>
<keyword evidence="5 11" id="KW-0812">Transmembrane</keyword>
<feature type="signal peptide" evidence="13">
    <location>
        <begin position="1"/>
        <end position="23"/>
    </location>
</feature>
<dbReference type="InterPro" id="IPR012910">
    <property type="entry name" value="Plug_dom"/>
</dbReference>
<dbReference type="Pfam" id="PF07715">
    <property type="entry name" value="Plug"/>
    <property type="match status" value="1"/>
</dbReference>
<evidence type="ECO:0000256" key="1">
    <source>
        <dbReference type="ARBA" id="ARBA00004571"/>
    </source>
</evidence>
<evidence type="ECO:0000259" key="14">
    <source>
        <dbReference type="Pfam" id="PF00593"/>
    </source>
</evidence>
<gene>
    <name evidence="16" type="ORF">MTR62_05585</name>
</gene>
<dbReference type="InterPro" id="IPR036942">
    <property type="entry name" value="Beta-barrel_TonB_sf"/>
</dbReference>
<feature type="domain" description="TonB-dependent receptor-like beta-barrel" evidence="14">
    <location>
        <begin position="352"/>
        <end position="855"/>
    </location>
</feature>